<dbReference type="InterPro" id="IPR051598">
    <property type="entry name" value="TSUP/Inactive_protease-like"/>
</dbReference>
<dbReference type="AlphaFoldDB" id="A0A6I1MMN0"/>
<proteinExistence type="inferred from homology"/>
<gene>
    <name evidence="7" type="ORF">GBZ86_09645</name>
</gene>
<evidence type="ECO:0000256" key="3">
    <source>
        <dbReference type="ARBA" id="ARBA00022692"/>
    </source>
</evidence>
<keyword evidence="8" id="KW-1185">Reference proteome</keyword>
<dbReference type="PANTHER" id="PTHR43701">
    <property type="entry name" value="MEMBRANE TRANSPORTER PROTEIN MJ0441-RELATED"/>
    <property type="match status" value="1"/>
</dbReference>
<dbReference type="Pfam" id="PF01925">
    <property type="entry name" value="TauE"/>
    <property type="match status" value="1"/>
</dbReference>
<feature type="transmembrane region" description="Helical" evidence="6">
    <location>
        <begin position="137"/>
        <end position="170"/>
    </location>
</feature>
<feature type="transmembrane region" description="Helical" evidence="6">
    <location>
        <begin position="98"/>
        <end position="117"/>
    </location>
</feature>
<name>A0A6I1MMN0_9CLOT</name>
<feature type="transmembrane region" description="Helical" evidence="6">
    <location>
        <begin position="182"/>
        <end position="215"/>
    </location>
</feature>
<comment type="subcellular location">
    <subcellularLocation>
        <location evidence="6">Cell membrane</location>
        <topology evidence="6">Multi-pass membrane protein</topology>
    </subcellularLocation>
    <subcellularLocation>
        <location evidence="1">Membrane</location>
        <topology evidence="1">Multi-pass membrane protein</topology>
    </subcellularLocation>
</comment>
<feature type="transmembrane region" description="Helical" evidence="6">
    <location>
        <begin position="44"/>
        <end position="64"/>
    </location>
</feature>
<keyword evidence="4 6" id="KW-1133">Transmembrane helix</keyword>
<keyword evidence="3 6" id="KW-0812">Transmembrane</keyword>
<keyword evidence="6" id="KW-1003">Cell membrane</keyword>
<evidence type="ECO:0000256" key="6">
    <source>
        <dbReference type="RuleBase" id="RU363041"/>
    </source>
</evidence>
<evidence type="ECO:0000256" key="1">
    <source>
        <dbReference type="ARBA" id="ARBA00004141"/>
    </source>
</evidence>
<feature type="transmembrane region" description="Helical" evidence="6">
    <location>
        <begin position="12"/>
        <end position="38"/>
    </location>
</feature>
<feature type="transmembrane region" description="Helical" evidence="6">
    <location>
        <begin position="236"/>
        <end position="255"/>
    </location>
</feature>
<sequence length="258" mass="27025">MVNIIVYIISGLLAGIGIGLVGLSAASIIPPILIVILGLNAYEAIGIALSADVLASGVSTLTYLKNKNVDIKNGTVMMIATVVSTYIASYFAKFIPNHVLGGFSVVATLFLGIKLTVKPINTTKGTNTKHFGKKKQIILSIIWGTLIGIICGIIGAGGGVMTLLVLTSILGYDLKTAVGTSIFIMTFNALSGAIAHIIHGGTNVIALICCVIAALITSRMSAKFANKVNNKTLNKITGIFLLTFSVILIFIKFFGHTI</sequence>
<evidence type="ECO:0000256" key="4">
    <source>
        <dbReference type="ARBA" id="ARBA00022989"/>
    </source>
</evidence>
<dbReference type="PANTHER" id="PTHR43701:SF2">
    <property type="entry name" value="MEMBRANE TRANSPORTER PROTEIN YJNA-RELATED"/>
    <property type="match status" value="1"/>
</dbReference>
<evidence type="ECO:0000313" key="7">
    <source>
        <dbReference type="EMBL" id="MPQ44023.1"/>
    </source>
</evidence>
<evidence type="ECO:0000256" key="5">
    <source>
        <dbReference type="ARBA" id="ARBA00023136"/>
    </source>
</evidence>
<comment type="caution">
    <text evidence="7">The sequence shown here is derived from an EMBL/GenBank/DDBJ whole genome shotgun (WGS) entry which is preliminary data.</text>
</comment>
<dbReference type="EMBL" id="WHJC01000136">
    <property type="protein sequence ID" value="MPQ44023.1"/>
    <property type="molecule type" value="Genomic_DNA"/>
</dbReference>
<accession>A0A6I1MMN0</accession>
<feature type="transmembrane region" description="Helical" evidence="6">
    <location>
        <begin position="76"/>
        <end position="92"/>
    </location>
</feature>
<dbReference type="GO" id="GO:0005886">
    <property type="term" value="C:plasma membrane"/>
    <property type="evidence" value="ECO:0007669"/>
    <property type="project" value="UniProtKB-SubCell"/>
</dbReference>
<comment type="similarity">
    <text evidence="2 6">Belongs to the 4-toluene sulfonate uptake permease (TSUP) (TC 2.A.102) family.</text>
</comment>
<dbReference type="OrthoDB" id="9781997at2"/>
<evidence type="ECO:0000313" key="8">
    <source>
        <dbReference type="Proteomes" id="UP000430345"/>
    </source>
</evidence>
<dbReference type="InterPro" id="IPR002781">
    <property type="entry name" value="TM_pro_TauE-like"/>
</dbReference>
<reference evidence="7 8" key="1">
    <citation type="submission" date="2019-10" db="EMBL/GenBank/DDBJ databases">
        <title>The Genome Sequence of Clostridium tarantellae Isolated from Fish Brain.</title>
        <authorList>
            <person name="Bano L."/>
            <person name="Kiel M."/>
            <person name="Sales G."/>
            <person name="Doxey A.C."/>
            <person name="Mansfield M.J."/>
            <person name="Schiavone M."/>
            <person name="Rossetto O."/>
            <person name="Pirazzini M."/>
            <person name="Dobrindt U."/>
            <person name="Montecucco C."/>
        </authorList>
    </citation>
    <scope>NUCLEOTIDE SEQUENCE [LARGE SCALE GENOMIC DNA]</scope>
    <source>
        <strain evidence="7 8">DSM 3997</strain>
    </source>
</reference>
<organism evidence="7 8">
    <name type="scientific">Clostridium tarantellae</name>
    <dbReference type="NCBI Taxonomy" id="39493"/>
    <lineage>
        <taxon>Bacteria</taxon>
        <taxon>Bacillati</taxon>
        <taxon>Bacillota</taxon>
        <taxon>Clostridia</taxon>
        <taxon>Eubacteriales</taxon>
        <taxon>Clostridiaceae</taxon>
        <taxon>Clostridium</taxon>
    </lineage>
</organism>
<protein>
    <recommendedName>
        <fullName evidence="6">Probable membrane transporter protein</fullName>
    </recommendedName>
</protein>
<keyword evidence="5 6" id="KW-0472">Membrane</keyword>
<dbReference type="Proteomes" id="UP000430345">
    <property type="component" value="Unassembled WGS sequence"/>
</dbReference>
<evidence type="ECO:0000256" key="2">
    <source>
        <dbReference type="ARBA" id="ARBA00009142"/>
    </source>
</evidence>